<name>A0A941BHE1_9BURK</name>
<evidence type="ECO:0000259" key="1">
    <source>
        <dbReference type="Pfam" id="PF08241"/>
    </source>
</evidence>
<dbReference type="InterPro" id="IPR029063">
    <property type="entry name" value="SAM-dependent_MTases_sf"/>
</dbReference>
<dbReference type="PANTHER" id="PTHR43591">
    <property type="entry name" value="METHYLTRANSFERASE"/>
    <property type="match status" value="1"/>
</dbReference>
<dbReference type="PANTHER" id="PTHR43591:SF24">
    <property type="entry name" value="2-METHOXY-6-POLYPRENYL-1,4-BENZOQUINOL METHYLASE, MITOCHONDRIAL"/>
    <property type="match status" value="1"/>
</dbReference>
<dbReference type="GO" id="GO:0032259">
    <property type="term" value="P:methylation"/>
    <property type="evidence" value="ECO:0007669"/>
    <property type="project" value="UniProtKB-KW"/>
</dbReference>
<dbReference type="Gene3D" id="3.40.50.150">
    <property type="entry name" value="Vaccinia Virus protein VP39"/>
    <property type="match status" value="1"/>
</dbReference>
<sequence length="239" mass="26460">MNTEAAAVDQLPLIDQEHTLLESLVPLPPGTGLVEAGCGNARLLRQLMQQHPGLRCAALEVDRIQLARNLTEPAPPGLQFIEAGAAAMPLADGWADGVLMLKSLHHVPLHELDAALDEVARVLRPGGWFYVSEPIYDGALNELIRLFNDEGVVRAEAQAALDRALARGRFCAVSEHRFAQAVAYPDFDSFEQRMMRPSFADHRLTPELIAAVRQRFEPHCGPQGARFVRPMHVRLLRRC</sequence>
<dbReference type="EMBL" id="JAGQDE010000018">
    <property type="protein sequence ID" value="MBQ0960806.1"/>
    <property type="molecule type" value="Genomic_DNA"/>
</dbReference>
<accession>A0A941BHE1</accession>
<feature type="domain" description="Methyltransferase type 11" evidence="1">
    <location>
        <begin position="35"/>
        <end position="131"/>
    </location>
</feature>
<keyword evidence="3" id="KW-1185">Reference proteome</keyword>
<organism evidence="2 3">
    <name type="scientific">Ideonella aquatica</name>
    <dbReference type="NCBI Taxonomy" id="2824119"/>
    <lineage>
        <taxon>Bacteria</taxon>
        <taxon>Pseudomonadati</taxon>
        <taxon>Pseudomonadota</taxon>
        <taxon>Betaproteobacteria</taxon>
        <taxon>Burkholderiales</taxon>
        <taxon>Sphaerotilaceae</taxon>
        <taxon>Ideonella</taxon>
    </lineage>
</organism>
<dbReference type="InterPro" id="IPR013216">
    <property type="entry name" value="Methyltransf_11"/>
</dbReference>
<protein>
    <submittedName>
        <fullName evidence="2">Methyltransferase domain-containing protein</fullName>
    </submittedName>
</protein>
<dbReference type="Proteomes" id="UP000678374">
    <property type="component" value="Unassembled WGS sequence"/>
</dbReference>
<gene>
    <name evidence="2" type="ORF">KAK06_17765</name>
</gene>
<comment type="caution">
    <text evidence="2">The sequence shown here is derived from an EMBL/GenBank/DDBJ whole genome shotgun (WGS) entry which is preliminary data.</text>
</comment>
<proteinExistence type="predicted"/>
<dbReference type="AlphaFoldDB" id="A0A941BHE1"/>
<dbReference type="CDD" id="cd02440">
    <property type="entry name" value="AdoMet_MTases"/>
    <property type="match status" value="1"/>
</dbReference>
<evidence type="ECO:0000313" key="3">
    <source>
        <dbReference type="Proteomes" id="UP000678374"/>
    </source>
</evidence>
<dbReference type="GO" id="GO:0008757">
    <property type="term" value="F:S-adenosylmethionine-dependent methyltransferase activity"/>
    <property type="evidence" value="ECO:0007669"/>
    <property type="project" value="InterPro"/>
</dbReference>
<dbReference type="RefSeq" id="WP_210803480.1">
    <property type="nucleotide sequence ID" value="NZ_JAGQDE010000018.1"/>
</dbReference>
<reference evidence="2" key="1">
    <citation type="submission" date="2021-04" db="EMBL/GenBank/DDBJ databases">
        <title>The genome sequence of Ideonella sp. 4Y11.</title>
        <authorList>
            <person name="Liu Y."/>
        </authorList>
    </citation>
    <scope>NUCLEOTIDE SEQUENCE</scope>
    <source>
        <strain evidence="2">4Y11</strain>
    </source>
</reference>
<dbReference type="SUPFAM" id="SSF53335">
    <property type="entry name" value="S-adenosyl-L-methionine-dependent methyltransferases"/>
    <property type="match status" value="1"/>
</dbReference>
<evidence type="ECO:0000313" key="2">
    <source>
        <dbReference type="EMBL" id="MBQ0960806.1"/>
    </source>
</evidence>
<dbReference type="Pfam" id="PF08241">
    <property type="entry name" value="Methyltransf_11"/>
    <property type="match status" value="1"/>
</dbReference>
<keyword evidence="2" id="KW-0489">Methyltransferase</keyword>
<keyword evidence="2" id="KW-0808">Transferase</keyword>